<dbReference type="EMBL" id="JAAAPO010000002">
    <property type="protein sequence ID" value="NBC36087.1"/>
    <property type="molecule type" value="Genomic_DNA"/>
</dbReference>
<comment type="caution">
    <text evidence="6">The sequence shown here is derived from an EMBL/GenBank/DDBJ whole genome shotgun (WGS) entry which is preliminary data.</text>
</comment>
<feature type="transmembrane region" description="Helical" evidence="4">
    <location>
        <begin position="25"/>
        <end position="45"/>
    </location>
</feature>
<dbReference type="PANTHER" id="PTHR30404">
    <property type="entry name" value="N-ACETYLMURAMOYL-L-ALANINE AMIDASE"/>
    <property type="match status" value="1"/>
</dbReference>
<dbReference type="EC" id="3.5.1.28" evidence="2"/>
<dbReference type="CDD" id="cd02696">
    <property type="entry name" value="MurNAc-LAA"/>
    <property type="match status" value="1"/>
</dbReference>
<evidence type="ECO:0000313" key="6">
    <source>
        <dbReference type="EMBL" id="NBC36087.1"/>
    </source>
</evidence>
<keyword evidence="4" id="KW-0472">Membrane</keyword>
<feature type="domain" description="MurNAc-LAA" evidence="5">
    <location>
        <begin position="146"/>
        <end position="301"/>
    </location>
</feature>
<keyword evidence="4" id="KW-1133">Transmembrane helix</keyword>
<dbReference type="InterPro" id="IPR050695">
    <property type="entry name" value="N-acetylmuramoyl_amidase_3"/>
</dbReference>
<evidence type="ECO:0000259" key="5">
    <source>
        <dbReference type="SMART" id="SM00646"/>
    </source>
</evidence>
<proteinExistence type="predicted"/>
<organism evidence="6 7">
    <name type="scientific">Novosphingobium ovatum</name>
    <dbReference type="NCBI Taxonomy" id="1908523"/>
    <lineage>
        <taxon>Bacteria</taxon>
        <taxon>Pseudomonadati</taxon>
        <taxon>Pseudomonadota</taxon>
        <taxon>Alphaproteobacteria</taxon>
        <taxon>Sphingomonadales</taxon>
        <taxon>Sphingomonadaceae</taxon>
        <taxon>Novosphingobium</taxon>
    </lineage>
</organism>
<dbReference type="SUPFAM" id="SSF53187">
    <property type="entry name" value="Zn-dependent exopeptidases"/>
    <property type="match status" value="1"/>
</dbReference>
<gene>
    <name evidence="6" type="ORF">GTZ99_05890</name>
</gene>
<accession>A0ABW9XC12</accession>
<evidence type="ECO:0000256" key="1">
    <source>
        <dbReference type="ARBA" id="ARBA00001561"/>
    </source>
</evidence>
<dbReference type="Pfam" id="PF01520">
    <property type="entry name" value="Amidase_3"/>
    <property type="match status" value="1"/>
</dbReference>
<sequence length="312" mass="33332">MAYTPDDWAAQDEGDGQGGRWGGRVLLALFVLLAPVAVLAAMVAVDRAMGSASSSGNYAARFALPPSKAEIDLPRITGSDDPTRPLVVIDAGHGGHDPGAGEMPHVEKEVTLALALALRDRLVADGGIRVALTRDNDRYLLLEDRSGIARRMKADLFVSIHADSTEVGNTAKGATIYTLSARGTSEQAEKLAASENRADTVNGVSLARTSGQVSAILVDLAQRHSGRLSDEFARLILREGEGRIAFREKEPQSAAFVVLKSPDVPSVLFESGYINNPEELARLRSDKGRAAFAEVTARAIRVFFARQSTDQP</sequence>
<protein>
    <recommendedName>
        <fullName evidence="2">N-acetylmuramoyl-L-alanine amidase</fullName>
        <ecNumber evidence="2">3.5.1.28</ecNumber>
    </recommendedName>
</protein>
<keyword evidence="7" id="KW-1185">Reference proteome</keyword>
<evidence type="ECO:0000256" key="2">
    <source>
        <dbReference type="ARBA" id="ARBA00011901"/>
    </source>
</evidence>
<evidence type="ECO:0000313" key="7">
    <source>
        <dbReference type="Proteomes" id="UP000753724"/>
    </source>
</evidence>
<evidence type="ECO:0000256" key="3">
    <source>
        <dbReference type="ARBA" id="ARBA00022801"/>
    </source>
</evidence>
<dbReference type="InterPro" id="IPR002508">
    <property type="entry name" value="MurNAc-LAA_cat"/>
</dbReference>
<keyword evidence="4" id="KW-0812">Transmembrane</keyword>
<evidence type="ECO:0000256" key="4">
    <source>
        <dbReference type="SAM" id="Phobius"/>
    </source>
</evidence>
<comment type="catalytic activity">
    <reaction evidence="1">
        <text>Hydrolyzes the link between N-acetylmuramoyl residues and L-amino acid residues in certain cell-wall glycopeptides.</text>
        <dbReference type="EC" id="3.5.1.28"/>
    </reaction>
</comment>
<dbReference type="Proteomes" id="UP000753724">
    <property type="component" value="Unassembled WGS sequence"/>
</dbReference>
<dbReference type="SMART" id="SM00646">
    <property type="entry name" value="Ami_3"/>
    <property type="match status" value="1"/>
</dbReference>
<name>A0ABW9XC12_9SPHN</name>
<dbReference type="RefSeq" id="WP_161717344.1">
    <property type="nucleotide sequence ID" value="NZ_JAAAPO010000002.1"/>
</dbReference>
<dbReference type="PANTHER" id="PTHR30404:SF0">
    <property type="entry name" value="N-ACETYLMURAMOYL-L-ALANINE AMIDASE AMIC"/>
    <property type="match status" value="1"/>
</dbReference>
<dbReference type="Gene3D" id="3.40.630.40">
    <property type="entry name" value="Zn-dependent exopeptidases"/>
    <property type="match status" value="1"/>
</dbReference>
<reference evidence="7" key="1">
    <citation type="submission" date="2020-01" db="EMBL/GenBank/DDBJ databases">
        <title>Sphingomonas sp. strain CSW-10.</title>
        <authorList>
            <person name="Chen W.-M."/>
        </authorList>
    </citation>
    <scope>NUCLEOTIDE SEQUENCE [LARGE SCALE GENOMIC DNA]</scope>
    <source>
        <strain evidence="7">FSY-8</strain>
    </source>
</reference>
<keyword evidence="3" id="KW-0378">Hydrolase</keyword>